<evidence type="ECO:0000259" key="1">
    <source>
        <dbReference type="Pfam" id="PF14200"/>
    </source>
</evidence>
<dbReference type="SUPFAM" id="SSF50370">
    <property type="entry name" value="Ricin B-like lectins"/>
    <property type="match status" value="1"/>
</dbReference>
<dbReference type="PROSITE" id="PS50231">
    <property type="entry name" value="RICIN_B_LECTIN"/>
    <property type="match status" value="1"/>
</dbReference>
<dbReference type="InterPro" id="IPR035992">
    <property type="entry name" value="Ricin_B-like_lectins"/>
</dbReference>
<evidence type="ECO:0000313" key="2">
    <source>
        <dbReference type="EMBL" id="KAF3075534.1"/>
    </source>
</evidence>
<sequence length="162" mass="17807">MPLKDGIYIISSTLSGNPVLDIYQAANPFNGPINGVVGLSVSLQGHVSTRQSTNNQHQQWVVTKLRQGVYSLGSVIGNAWITAPVDGSVAQLDTSVYNPIYNEGTRWKITNIQNDTYQIESVQFPGRVIDLEYASSDDNTPAILYPSQQSPNQIWKFIPIAI</sequence>
<comment type="caution">
    <text evidence="2">The sequence shown here is derived from an EMBL/GenBank/DDBJ whole genome shotgun (WGS) entry which is preliminary data.</text>
</comment>
<proteinExistence type="predicted"/>
<protein>
    <recommendedName>
        <fullName evidence="1">Ricin B lectin domain-containing protein</fullName>
    </recommendedName>
</protein>
<keyword evidence="3" id="KW-1185">Reference proteome</keyword>
<dbReference type="EMBL" id="QLNT01000003">
    <property type="protein sequence ID" value="KAF3075534.1"/>
    <property type="molecule type" value="Genomic_DNA"/>
</dbReference>
<reference evidence="2 3" key="1">
    <citation type="submission" date="2018-06" db="EMBL/GenBank/DDBJ databases">
        <title>Genome analysis of cellulolytic fungus Trichoderma lentiforme CFAM-422.</title>
        <authorList>
            <person name="Steindorff A.S."/>
            <person name="Formighieri E.F."/>
            <person name="Midorikawa G.E.O."/>
            <person name="Tamietti M.S."/>
            <person name="Ramos E.Z."/>
            <person name="Silva A.S."/>
            <person name="Bon E.P.S."/>
            <person name="Mendes T.D."/>
            <person name="Damaso M.C.T."/>
            <person name="Favaro L.C.L."/>
        </authorList>
    </citation>
    <scope>NUCLEOTIDE SEQUENCE [LARGE SCALE GENOMIC DNA]</scope>
    <source>
        <strain evidence="2 3">CFAM-422</strain>
    </source>
</reference>
<name>A0A9P4XNF6_9HYPO</name>
<gene>
    <name evidence="2" type="ORF">CFAM422_002280</name>
</gene>
<dbReference type="Pfam" id="PF14200">
    <property type="entry name" value="RicinB_lectin_2"/>
    <property type="match status" value="1"/>
</dbReference>
<dbReference type="InterPro" id="IPR000772">
    <property type="entry name" value="Ricin_B_lectin"/>
</dbReference>
<dbReference type="CDD" id="cd00161">
    <property type="entry name" value="beta-trefoil_Ricin-like"/>
    <property type="match status" value="1"/>
</dbReference>
<accession>A0A9P4XNF6</accession>
<dbReference type="Proteomes" id="UP000801864">
    <property type="component" value="Unassembled WGS sequence"/>
</dbReference>
<dbReference type="AlphaFoldDB" id="A0A9P4XNF6"/>
<feature type="domain" description="Ricin B lectin" evidence="1">
    <location>
        <begin position="57"/>
        <end position="145"/>
    </location>
</feature>
<evidence type="ECO:0000313" key="3">
    <source>
        <dbReference type="Proteomes" id="UP000801864"/>
    </source>
</evidence>
<organism evidence="2 3">
    <name type="scientific">Trichoderma lentiforme</name>
    <dbReference type="NCBI Taxonomy" id="1567552"/>
    <lineage>
        <taxon>Eukaryota</taxon>
        <taxon>Fungi</taxon>
        <taxon>Dikarya</taxon>
        <taxon>Ascomycota</taxon>
        <taxon>Pezizomycotina</taxon>
        <taxon>Sordariomycetes</taxon>
        <taxon>Hypocreomycetidae</taxon>
        <taxon>Hypocreales</taxon>
        <taxon>Hypocreaceae</taxon>
        <taxon>Trichoderma</taxon>
    </lineage>
</organism>
<dbReference type="Gene3D" id="2.80.10.50">
    <property type="match status" value="1"/>
</dbReference>